<keyword evidence="6" id="KW-0238">DNA-binding</keyword>
<evidence type="ECO:0000256" key="6">
    <source>
        <dbReference type="ARBA" id="ARBA00023125"/>
    </source>
</evidence>
<sequence>MCGRYALFTPPDELAERFSVPVPDVDPTYNAAPSQQLPIVPDDREEITTARWGLTPAWADEERDLINARAETMDEKPSFTDAKRCLVPADGFYEWVEEGSGKQPYYVTRRDGEPFAMAGLRTRWEPPTRQTGLDSFAESEGDADDESESIETFAVVTTEPEGVVADLHHRMAVILDREREREWLSGEPFSLAAADDLRAYPVPTAVNSPANDSPELVREAADV</sequence>
<dbReference type="EC" id="3.4.-.-" evidence="9"/>
<dbReference type="GO" id="GO:0008233">
    <property type="term" value="F:peptidase activity"/>
    <property type="evidence" value="ECO:0007669"/>
    <property type="project" value="UniProtKB-KW"/>
</dbReference>
<dbReference type="AlphaFoldDB" id="A0ABD5UYC2"/>
<keyword evidence="3" id="KW-0227">DNA damage</keyword>
<feature type="region of interest" description="Disordered" evidence="8">
    <location>
        <begin position="204"/>
        <end position="223"/>
    </location>
</feature>
<accession>A0ABD5UYC2</accession>
<dbReference type="InterPro" id="IPR036590">
    <property type="entry name" value="SRAP-like"/>
</dbReference>
<dbReference type="Gene3D" id="3.90.1680.10">
    <property type="entry name" value="SOS response associated peptidase-like"/>
    <property type="match status" value="1"/>
</dbReference>
<dbReference type="PANTHER" id="PTHR13604:SF0">
    <property type="entry name" value="ABASIC SITE PROCESSING PROTEIN HMCES"/>
    <property type="match status" value="1"/>
</dbReference>
<dbReference type="Proteomes" id="UP001596312">
    <property type="component" value="Unassembled WGS sequence"/>
</dbReference>
<dbReference type="RefSeq" id="WP_340602331.1">
    <property type="nucleotide sequence ID" value="NZ_JBBMXV010000001.1"/>
</dbReference>
<dbReference type="EMBL" id="JBHSXQ010000001">
    <property type="protein sequence ID" value="MFC6903844.1"/>
    <property type="molecule type" value="Genomic_DNA"/>
</dbReference>
<evidence type="ECO:0000313" key="10">
    <source>
        <dbReference type="Proteomes" id="UP001596312"/>
    </source>
</evidence>
<keyword evidence="5" id="KW-0190">Covalent protein-DNA linkage</keyword>
<evidence type="ECO:0000256" key="8">
    <source>
        <dbReference type="SAM" id="MobiDB-lite"/>
    </source>
</evidence>
<reference evidence="9 10" key="1">
    <citation type="journal article" date="2019" name="Int. J. Syst. Evol. Microbiol.">
        <title>The Global Catalogue of Microorganisms (GCM) 10K type strain sequencing project: providing services to taxonomists for standard genome sequencing and annotation.</title>
        <authorList>
            <consortium name="The Broad Institute Genomics Platform"/>
            <consortium name="The Broad Institute Genome Sequencing Center for Infectious Disease"/>
            <person name="Wu L."/>
            <person name="Ma J."/>
        </authorList>
    </citation>
    <scope>NUCLEOTIDE SEQUENCE [LARGE SCALE GENOMIC DNA]</scope>
    <source>
        <strain evidence="9 10">CGMCC 1.3240</strain>
    </source>
</reference>
<feature type="region of interest" description="Disordered" evidence="8">
    <location>
        <begin position="126"/>
        <end position="148"/>
    </location>
</feature>
<evidence type="ECO:0000256" key="4">
    <source>
        <dbReference type="ARBA" id="ARBA00022801"/>
    </source>
</evidence>
<evidence type="ECO:0000256" key="7">
    <source>
        <dbReference type="ARBA" id="ARBA00023239"/>
    </source>
</evidence>
<dbReference type="GO" id="GO:0006974">
    <property type="term" value="P:DNA damage response"/>
    <property type="evidence" value="ECO:0007669"/>
    <property type="project" value="UniProtKB-KW"/>
</dbReference>
<evidence type="ECO:0000256" key="2">
    <source>
        <dbReference type="ARBA" id="ARBA00022670"/>
    </source>
</evidence>
<dbReference type="GO" id="GO:0016829">
    <property type="term" value="F:lyase activity"/>
    <property type="evidence" value="ECO:0007669"/>
    <property type="project" value="UniProtKB-KW"/>
</dbReference>
<organism evidence="9 10">
    <name type="scientific">Halalkalicoccus tibetensis</name>
    <dbReference type="NCBI Taxonomy" id="175632"/>
    <lineage>
        <taxon>Archaea</taxon>
        <taxon>Methanobacteriati</taxon>
        <taxon>Methanobacteriota</taxon>
        <taxon>Stenosarchaea group</taxon>
        <taxon>Halobacteria</taxon>
        <taxon>Halobacteriales</taxon>
        <taxon>Halococcaceae</taxon>
        <taxon>Halalkalicoccus</taxon>
    </lineage>
</organism>
<dbReference type="SUPFAM" id="SSF143081">
    <property type="entry name" value="BB1717-like"/>
    <property type="match status" value="1"/>
</dbReference>
<keyword evidence="2" id="KW-0645">Protease</keyword>
<keyword evidence="10" id="KW-1185">Reference proteome</keyword>
<evidence type="ECO:0000256" key="1">
    <source>
        <dbReference type="ARBA" id="ARBA00008136"/>
    </source>
</evidence>
<gene>
    <name evidence="9" type="ORF">ACFQGH_01385</name>
</gene>
<dbReference type="GO" id="GO:0006508">
    <property type="term" value="P:proteolysis"/>
    <property type="evidence" value="ECO:0007669"/>
    <property type="project" value="UniProtKB-KW"/>
</dbReference>
<keyword evidence="4 9" id="KW-0378">Hydrolase</keyword>
<dbReference type="Pfam" id="PF02586">
    <property type="entry name" value="SRAP"/>
    <property type="match status" value="1"/>
</dbReference>
<feature type="compositionally biased region" description="Acidic residues" evidence="8">
    <location>
        <begin position="137"/>
        <end position="148"/>
    </location>
</feature>
<dbReference type="PANTHER" id="PTHR13604">
    <property type="entry name" value="DC12-RELATED"/>
    <property type="match status" value="1"/>
</dbReference>
<keyword evidence="7" id="KW-0456">Lyase</keyword>
<comment type="caution">
    <text evidence="9">The sequence shown here is derived from an EMBL/GenBank/DDBJ whole genome shotgun (WGS) entry which is preliminary data.</text>
</comment>
<evidence type="ECO:0000256" key="5">
    <source>
        <dbReference type="ARBA" id="ARBA00023124"/>
    </source>
</evidence>
<name>A0ABD5UYC2_9EURY</name>
<evidence type="ECO:0000256" key="3">
    <source>
        <dbReference type="ARBA" id="ARBA00022763"/>
    </source>
</evidence>
<evidence type="ECO:0000313" key="9">
    <source>
        <dbReference type="EMBL" id="MFC6903844.1"/>
    </source>
</evidence>
<dbReference type="InterPro" id="IPR003738">
    <property type="entry name" value="SRAP"/>
</dbReference>
<comment type="similarity">
    <text evidence="1">Belongs to the SOS response-associated peptidase family.</text>
</comment>
<protein>
    <submittedName>
        <fullName evidence="9">SOS response-associated peptidase</fullName>
        <ecNumber evidence="9">3.4.-.-</ecNumber>
    </submittedName>
</protein>
<proteinExistence type="inferred from homology"/>
<dbReference type="GO" id="GO:0003677">
    <property type="term" value="F:DNA binding"/>
    <property type="evidence" value="ECO:0007669"/>
    <property type="project" value="UniProtKB-KW"/>
</dbReference>